<dbReference type="GO" id="GO:0016787">
    <property type="term" value="F:hydrolase activity"/>
    <property type="evidence" value="ECO:0007669"/>
    <property type="project" value="UniProtKB-KW"/>
</dbReference>
<dbReference type="PANTHER" id="PTHR31988">
    <property type="entry name" value="ESTERASE, PUTATIVE (DUF303)-RELATED"/>
    <property type="match status" value="1"/>
</dbReference>
<proteinExistence type="predicted"/>
<dbReference type="InterPro" id="IPR005181">
    <property type="entry name" value="SASA"/>
</dbReference>
<dbReference type="Proteomes" id="UP000092600">
    <property type="component" value="Unassembled WGS sequence"/>
</dbReference>
<dbReference type="Pfam" id="PF03629">
    <property type="entry name" value="SASA"/>
    <property type="match status" value="1"/>
</dbReference>
<evidence type="ECO:0000313" key="4">
    <source>
        <dbReference type="EMBL" id="OAY76652.1"/>
    </source>
</evidence>
<evidence type="ECO:0000313" key="5">
    <source>
        <dbReference type="Proteomes" id="UP000092600"/>
    </source>
</evidence>
<evidence type="ECO:0000256" key="2">
    <source>
        <dbReference type="SAM" id="MobiDB-lite"/>
    </source>
</evidence>
<dbReference type="SUPFAM" id="SSF52266">
    <property type="entry name" value="SGNH hydrolase"/>
    <property type="match status" value="1"/>
</dbReference>
<feature type="compositionally biased region" description="Gly residues" evidence="2">
    <location>
        <begin position="1"/>
        <end position="10"/>
    </location>
</feature>
<dbReference type="Gene3D" id="3.40.50.1110">
    <property type="entry name" value="SGNH hydrolase"/>
    <property type="match status" value="1"/>
</dbReference>
<dbReference type="EMBL" id="LSRQ01001756">
    <property type="protein sequence ID" value="OAY76652.1"/>
    <property type="molecule type" value="Genomic_DNA"/>
</dbReference>
<protein>
    <submittedName>
        <fullName evidence="4">Putative carbohydrate esterase</fullName>
    </submittedName>
</protein>
<feature type="compositionally biased region" description="Pro residues" evidence="2">
    <location>
        <begin position="16"/>
        <end position="29"/>
    </location>
</feature>
<name>A0A199VHN9_ANACO</name>
<dbReference type="AlphaFoldDB" id="A0A199VHN9"/>
<evidence type="ECO:0000259" key="3">
    <source>
        <dbReference type="Pfam" id="PF03629"/>
    </source>
</evidence>
<evidence type="ECO:0000256" key="1">
    <source>
        <dbReference type="ARBA" id="ARBA00022801"/>
    </source>
</evidence>
<comment type="caution">
    <text evidence="4">The sequence shown here is derived from an EMBL/GenBank/DDBJ whole genome shotgun (WGS) entry which is preliminary data.</text>
</comment>
<feature type="region of interest" description="Disordered" evidence="2">
    <location>
        <begin position="1"/>
        <end position="29"/>
    </location>
</feature>
<reference evidence="4 5" key="1">
    <citation type="journal article" date="2016" name="DNA Res.">
        <title>The draft genome of MD-2 pineapple using hybrid error correction of long reads.</title>
        <authorList>
            <person name="Redwan R.M."/>
            <person name="Saidin A."/>
            <person name="Kumar S.V."/>
        </authorList>
    </citation>
    <scope>NUCLEOTIDE SEQUENCE [LARGE SCALE GENOMIC DNA]</scope>
    <source>
        <strain evidence="5">cv. MD2</strain>
        <tissue evidence="4">Leaf</tissue>
    </source>
</reference>
<organism evidence="4 5">
    <name type="scientific">Ananas comosus</name>
    <name type="common">Pineapple</name>
    <name type="synonym">Ananas ananas</name>
    <dbReference type="NCBI Taxonomy" id="4615"/>
    <lineage>
        <taxon>Eukaryota</taxon>
        <taxon>Viridiplantae</taxon>
        <taxon>Streptophyta</taxon>
        <taxon>Embryophyta</taxon>
        <taxon>Tracheophyta</taxon>
        <taxon>Spermatophyta</taxon>
        <taxon>Magnoliopsida</taxon>
        <taxon>Liliopsida</taxon>
        <taxon>Poales</taxon>
        <taxon>Bromeliaceae</taxon>
        <taxon>Bromelioideae</taxon>
        <taxon>Ananas</taxon>
    </lineage>
</organism>
<gene>
    <name evidence="4" type="ORF">ACMD2_22431</name>
</gene>
<dbReference type="InterPro" id="IPR052940">
    <property type="entry name" value="Carb_Esterase_6"/>
</dbReference>
<keyword evidence="1" id="KW-0378">Hydrolase</keyword>
<dbReference type="InterPro" id="IPR036514">
    <property type="entry name" value="SGNH_hydro_sf"/>
</dbReference>
<dbReference type="PANTHER" id="PTHR31988:SF19">
    <property type="entry name" value="9-O-ACETYL-N-ACETYLNEURAMINIC ACID DEACETYLASE-RELATED"/>
    <property type="match status" value="1"/>
</dbReference>
<sequence length="277" mass="29418">MEASNGGGSGDESAHVPPPVASDPAPPPAAMATIEKKKHIFVLSGQSNMSGRGGVRARRWDGVVPSACGPEPSAVLRLSAGARWEDAREPLHADIDTAKTCGVGPGMAFANALLPRLLLVSSSSAIGLVPCAVGGTAIREWEPGTHLYAQMVRRAKEAVAGGGELRAVLWYQGESDATEHAAPKYRSNMEKLIKHVRSDLNSPDLPFIQVAIASGDKQYIEEVRKAQLGIDMPNVVCVDAKGLQLNEDNLHLSTEAQVELGNMLAQAYIKHFLTCNL</sequence>
<accession>A0A199VHN9</accession>
<feature type="domain" description="Sialate O-acetylesterase" evidence="3">
    <location>
        <begin position="37"/>
        <end position="270"/>
    </location>
</feature>